<dbReference type="Proteomes" id="UP000002209">
    <property type="component" value="Chromosome"/>
</dbReference>
<dbReference type="Gene3D" id="1.20.1260.10">
    <property type="match status" value="1"/>
</dbReference>
<dbReference type="STRING" id="379066.GAU_0068"/>
<protein>
    <submittedName>
        <fullName evidence="1">Uncharacterized protein</fullName>
    </submittedName>
</protein>
<name>C1A3N3_GEMAT</name>
<dbReference type="AlphaFoldDB" id="C1A3N3"/>
<dbReference type="HOGENOM" id="CLU_1243832_0_0_0"/>
<keyword evidence="2" id="KW-1185">Reference proteome</keyword>
<dbReference type="EMBL" id="AP009153">
    <property type="protein sequence ID" value="BAH37110.1"/>
    <property type="molecule type" value="Genomic_DNA"/>
</dbReference>
<accession>C1A3N3</accession>
<sequence length="222" mass="24008">MSRVPGRMMLHALTRVPVAACLGHVTRAYSRIRDLTVSQNAQEAIASYVTDMLALEEHMQKAFAGQAADAKGERFASLIRDLNGISERHLVALRDLAERRKQGGQGIAEAIKGAASSVLGLGAAAIDFVRSEKLPKNLRDDYTAVSLATVGYLMLHTTAEALNDAEASELALAHLRDYAKAVMTLFHAVPEAVVTFLGDEGFTVDGAVAKKVNKTVEKIWYE</sequence>
<dbReference type="KEGG" id="gau:GAU_0068"/>
<gene>
    <name evidence="1" type="ordered locus">GAU_0068</name>
</gene>
<evidence type="ECO:0000313" key="1">
    <source>
        <dbReference type="EMBL" id="BAH37110.1"/>
    </source>
</evidence>
<evidence type="ECO:0000313" key="2">
    <source>
        <dbReference type="Proteomes" id="UP000002209"/>
    </source>
</evidence>
<dbReference type="InterPro" id="IPR012347">
    <property type="entry name" value="Ferritin-like"/>
</dbReference>
<dbReference type="eggNOG" id="ENOG50331VT">
    <property type="taxonomic scope" value="Bacteria"/>
</dbReference>
<proteinExistence type="predicted"/>
<reference evidence="2" key="1">
    <citation type="submission" date="2006-03" db="EMBL/GenBank/DDBJ databases">
        <title>Complete genome sequence of Gemmatimonas aurantiaca T-27 that represents a novel phylum Gemmatimonadetes.</title>
        <authorList>
            <person name="Takasaki K."/>
            <person name="Ichikawa N."/>
            <person name="Miura H."/>
            <person name="Matsushita S."/>
            <person name="Watanabe Y."/>
            <person name="Oguchi A."/>
            <person name="Ankai A."/>
            <person name="Yashiro I."/>
            <person name="Takahashi M."/>
            <person name="Terui Y."/>
            <person name="Fukui S."/>
            <person name="Yokoyama H."/>
            <person name="Tanikawa S."/>
            <person name="Hanada S."/>
            <person name="Kamagata Y."/>
            <person name="Fujita N."/>
        </authorList>
    </citation>
    <scope>NUCLEOTIDE SEQUENCE [LARGE SCALE GENOMIC DNA]</scope>
    <source>
        <strain evidence="2">T-27 / DSM 14586 / JCM 11422 / NBRC 100505</strain>
    </source>
</reference>
<organism evidence="1 2">
    <name type="scientific">Gemmatimonas aurantiaca (strain DSM 14586 / JCM 11422 / NBRC 100505 / T-27)</name>
    <dbReference type="NCBI Taxonomy" id="379066"/>
    <lineage>
        <taxon>Bacteria</taxon>
        <taxon>Pseudomonadati</taxon>
        <taxon>Gemmatimonadota</taxon>
        <taxon>Gemmatimonadia</taxon>
        <taxon>Gemmatimonadales</taxon>
        <taxon>Gemmatimonadaceae</taxon>
        <taxon>Gemmatimonas</taxon>
    </lineage>
</organism>